<keyword evidence="11" id="KW-0393">Immunoglobulin domain</keyword>
<dbReference type="SUPFAM" id="SSF57625">
    <property type="entry name" value="Invertebrate chitin-binding proteins"/>
    <property type="match status" value="1"/>
</dbReference>
<dbReference type="PANTHER" id="PTHR13869">
    <property type="entry name" value="MYELIN P0 RELATED"/>
    <property type="match status" value="1"/>
</dbReference>
<dbReference type="Pfam" id="PF01607">
    <property type="entry name" value="CBM_14"/>
    <property type="match status" value="1"/>
</dbReference>
<dbReference type="InterPro" id="IPR000920">
    <property type="entry name" value="Myelin_P0-rel"/>
</dbReference>
<evidence type="ECO:0000256" key="9">
    <source>
        <dbReference type="ARBA" id="ARBA00023157"/>
    </source>
</evidence>
<feature type="chain" id="PRO_5035481389" description="chitinase" evidence="12">
    <location>
        <begin position="19"/>
        <end position="347"/>
    </location>
</feature>
<dbReference type="SMART" id="SM00494">
    <property type="entry name" value="ChtBD2"/>
    <property type="match status" value="1"/>
</dbReference>
<dbReference type="PROSITE" id="PS50835">
    <property type="entry name" value="IG_LIKE"/>
    <property type="match status" value="2"/>
</dbReference>
<dbReference type="GO" id="GO:0005886">
    <property type="term" value="C:plasma membrane"/>
    <property type="evidence" value="ECO:0007669"/>
    <property type="project" value="TreeGrafter"/>
</dbReference>
<comment type="subcellular location">
    <subcellularLocation>
        <location evidence="2">Membrane</location>
        <topology evidence="2">Single-pass type I membrane protein</topology>
    </subcellularLocation>
</comment>
<keyword evidence="7" id="KW-0624">Polysaccharide degradation</keyword>
<evidence type="ECO:0000256" key="8">
    <source>
        <dbReference type="ARBA" id="ARBA00023136"/>
    </source>
</evidence>
<gene>
    <name evidence="15" type="primary">Hypp3861</name>
    <name evidence="15" type="ORF">BLAG_LOCUS21316</name>
</gene>
<dbReference type="SMART" id="SM00409">
    <property type="entry name" value="IG"/>
    <property type="match status" value="2"/>
</dbReference>
<feature type="domain" description="Ig-like" evidence="13">
    <location>
        <begin position="21"/>
        <end position="143"/>
    </location>
</feature>
<dbReference type="SUPFAM" id="SSF48726">
    <property type="entry name" value="Immunoglobulin"/>
    <property type="match status" value="2"/>
</dbReference>
<dbReference type="OrthoDB" id="9983389at2759"/>
<organism evidence="15 16">
    <name type="scientific">Branchiostoma lanceolatum</name>
    <name type="common">Common lancelet</name>
    <name type="synonym">Amphioxus lanceolatum</name>
    <dbReference type="NCBI Taxonomy" id="7740"/>
    <lineage>
        <taxon>Eukaryota</taxon>
        <taxon>Metazoa</taxon>
        <taxon>Chordata</taxon>
        <taxon>Cephalochordata</taxon>
        <taxon>Leptocardii</taxon>
        <taxon>Amphioxiformes</taxon>
        <taxon>Branchiostomatidae</taxon>
        <taxon>Branchiostoma</taxon>
    </lineage>
</organism>
<feature type="signal peptide" evidence="12">
    <location>
        <begin position="1"/>
        <end position="18"/>
    </location>
</feature>
<dbReference type="PROSITE" id="PS50940">
    <property type="entry name" value="CHIT_BIND_II"/>
    <property type="match status" value="1"/>
</dbReference>
<sequence length="347" mass="37448">MSQFTPFVLCIILAGALAQSPFRIMTVTVPRPEVTANIGSDVKLPCSYSIPAAGSGLKPTINWYKGDDGIATATKIFSLSYHGPVQVPEAYGEFVGRVSLENPAADATLKLTGARTSDQGRYWCAVFDSDEHNQLGMDSKSVLLTVIDPNVPQDQGTGRPGHVELHVPAQRQVFQGEDVLLPCECDDCHWTSHKTWFSVSFDNTWAATREVIATVGLCGGHQCHGGNAHVAPAFQDRFAVSTGGLKISATKRLDTRRYWCQVEDMTMNSRGSGVDAQSVALAVVPSIPESHCTGKPAGVYQHPDDCAKFYTCAEGGVQYDGVNTCPDGLYYDQALGYCEWASLVTCL</sequence>
<keyword evidence="7" id="KW-0119">Carbohydrate metabolism</keyword>
<evidence type="ECO:0000256" key="3">
    <source>
        <dbReference type="ARBA" id="ARBA00012729"/>
    </source>
</evidence>
<dbReference type="InterPro" id="IPR036508">
    <property type="entry name" value="Chitin-bd_dom_sf"/>
</dbReference>
<keyword evidence="5 12" id="KW-0732">Signal</keyword>
<dbReference type="GO" id="GO:0006032">
    <property type="term" value="P:chitin catabolic process"/>
    <property type="evidence" value="ECO:0007669"/>
    <property type="project" value="UniProtKB-KW"/>
</dbReference>
<feature type="domain" description="Ig-like" evidence="13">
    <location>
        <begin position="160"/>
        <end position="280"/>
    </location>
</feature>
<evidence type="ECO:0000256" key="4">
    <source>
        <dbReference type="ARBA" id="ARBA00022692"/>
    </source>
</evidence>
<dbReference type="FunFam" id="2.60.40.10:FF:003900">
    <property type="match status" value="1"/>
</dbReference>
<accession>A0A8K0EZK5</accession>
<dbReference type="SMART" id="SM00406">
    <property type="entry name" value="IGv"/>
    <property type="match status" value="1"/>
</dbReference>
<comment type="catalytic activity">
    <reaction evidence="1">
        <text>Random endo-hydrolysis of N-acetyl-beta-D-glucosaminide (1-&gt;4)-beta-linkages in chitin and chitodextrins.</text>
        <dbReference type="EC" id="3.2.1.14"/>
    </reaction>
</comment>
<dbReference type="InterPro" id="IPR002557">
    <property type="entry name" value="Chitin-bd_dom"/>
</dbReference>
<evidence type="ECO:0000256" key="10">
    <source>
        <dbReference type="ARBA" id="ARBA00023180"/>
    </source>
</evidence>
<keyword evidence="6" id="KW-1133">Transmembrane helix</keyword>
<evidence type="ECO:0000259" key="14">
    <source>
        <dbReference type="PROSITE" id="PS50940"/>
    </source>
</evidence>
<dbReference type="InterPro" id="IPR013106">
    <property type="entry name" value="Ig_V-set"/>
</dbReference>
<dbReference type="Pfam" id="PF07686">
    <property type="entry name" value="V-set"/>
    <property type="match status" value="1"/>
</dbReference>
<dbReference type="Gene3D" id="2.60.40.10">
    <property type="entry name" value="Immunoglobulins"/>
    <property type="match status" value="2"/>
</dbReference>
<evidence type="ECO:0000256" key="7">
    <source>
        <dbReference type="ARBA" id="ARBA00023024"/>
    </source>
</evidence>
<evidence type="ECO:0000256" key="5">
    <source>
        <dbReference type="ARBA" id="ARBA00022729"/>
    </source>
</evidence>
<name>A0A8K0EZK5_BRALA</name>
<dbReference type="GO" id="GO:0005576">
    <property type="term" value="C:extracellular region"/>
    <property type="evidence" value="ECO:0007669"/>
    <property type="project" value="InterPro"/>
</dbReference>
<evidence type="ECO:0000313" key="16">
    <source>
        <dbReference type="Proteomes" id="UP000838412"/>
    </source>
</evidence>
<dbReference type="InterPro" id="IPR003599">
    <property type="entry name" value="Ig_sub"/>
</dbReference>
<evidence type="ECO:0000256" key="1">
    <source>
        <dbReference type="ARBA" id="ARBA00000822"/>
    </source>
</evidence>
<evidence type="ECO:0000256" key="6">
    <source>
        <dbReference type="ARBA" id="ARBA00022989"/>
    </source>
</evidence>
<keyword evidence="8" id="KW-0472">Membrane</keyword>
<keyword evidence="9" id="KW-1015">Disulfide bond</keyword>
<dbReference type="Proteomes" id="UP000838412">
    <property type="component" value="Chromosome 6"/>
</dbReference>
<keyword evidence="7" id="KW-0146">Chitin degradation</keyword>
<evidence type="ECO:0000313" key="15">
    <source>
        <dbReference type="EMBL" id="CAH1268354.1"/>
    </source>
</evidence>
<evidence type="ECO:0000256" key="2">
    <source>
        <dbReference type="ARBA" id="ARBA00004479"/>
    </source>
</evidence>
<dbReference type="PANTHER" id="PTHR13869:SF38">
    <property type="entry name" value="NATURAL CYTOTOXICITY TRIGGERING RECEPTOR 3"/>
    <property type="match status" value="1"/>
</dbReference>
<proteinExistence type="predicted"/>
<dbReference type="Gene3D" id="2.170.140.10">
    <property type="entry name" value="Chitin binding domain"/>
    <property type="match status" value="1"/>
</dbReference>
<dbReference type="InterPro" id="IPR013783">
    <property type="entry name" value="Ig-like_fold"/>
</dbReference>
<dbReference type="InterPro" id="IPR007110">
    <property type="entry name" value="Ig-like_dom"/>
</dbReference>
<dbReference type="GO" id="GO:0008061">
    <property type="term" value="F:chitin binding"/>
    <property type="evidence" value="ECO:0007669"/>
    <property type="project" value="InterPro"/>
</dbReference>
<dbReference type="AlphaFoldDB" id="A0A8K0EZK5"/>
<dbReference type="GO" id="GO:0008843">
    <property type="term" value="F:endochitinase activity"/>
    <property type="evidence" value="ECO:0007669"/>
    <property type="project" value="UniProtKB-EC"/>
</dbReference>
<keyword evidence="10" id="KW-0325">Glycoprotein</keyword>
<dbReference type="EMBL" id="OV696691">
    <property type="protein sequence ID" value="CAH1268354.1"/>
    <property type="molecule type" value="Genomic_DNA"/>
</dbReference>
<reference evidence="15" key="1">
    <citation type="submission" date="2022-01" db="EMBL/GenBank/DDBJ databases">
        <authorList>
            <person name="Braso-Vives M."/>
        </authorList>
    </citation>
    <scope>NUCLEOTIDE SEQUENCE</scope>
</reference>
<dbReference type="EC" id="3.2.1.14" evidence="3"/>
<keyword evidence="16" id="KW-1185">Reference proteome</keyword>
<protein>
    <recommendedName>
        <fullName evidence="3">chitinase</fullName>
        <ecNumber evidence="3">3.2.1.14</ecNumber>
    </recommendedName>
</protein>
<evidence type="ECO:0000256" key="11">
    <source>
        <dbReference type="ARBA" id="ARBA00023319"/>
    </source>
</evidence>
<dbReference type="InterPro" id="IPR036179">
    <property type="entry name" value="Ig-like_dom_sf"/>
</dbReference>
<evidence type="ECO:0000259" key="13">
    <source>
        <dbReference type="PROSITE" id="PS50835"/>
    </source>
</evidence>
<feature type="domain" description="Chitin-binding type-2" evidence="14">
    <location>
        <begin position="289"/>
        <end position="347"/>
    </location>
</feature>
<keyword evidence="4" id="KW-0812">Transmembrane</keyword>
<evidence type="ECO:0000256" key="12">
    <source>
        <dbReference type="SAM" id="SignalP"/>
    </source>
</evidence>